<organism evidence="2 3">
    <name type="scientific">Penicillium expansum</name>
    <name type="common">Blue mold rot fungus</name>
    <dbReference type="NCBI Taxonomy" id="27334"/>
    <lineage>
        <taxon>Eukaryota</taxon>
        <taxon>Fungi</taxon>
        <taxon>Dikarya</taxon>
        <taxon>Ascomycota</taxon>
        <taxon>Pezizomycotina</taxon>
        <taxon>Eurotiomycetes</taxon>
        <taxon>Eurotiomycetidae</taxon>
        <taxon>Eurotiales</taxon>
        <taxon>Aspergillaceae</taxon>
        <taxon>Penicillium</taxon>
    </lineage>
</organism>
<keyword evidence="1" id="KW-0472">Membrane</keyword>
<keyword evidence="1" id="KW-0812">Transmembrane</keyword>
<keyword evidence="3" id="KW-1185">Reference proteome</keyword>
<gene>
    <name evidence="2" type="ORF">PEX2_029840</name>
</gene>
<dbReference type="OrthoDB" id="4293797at2759"/>
<dbReference type="VEuPathDB" id="FungiDB:PEXP_044010"/>
<evidence type="ECO:0000313" key="3">
    <source>
        <dbReference type="Proteomes" id="UP000030143"/>
    </source>
</evidence>
<keyword evidence="1" id="KW-1133">Transmembrane helix</keyword>
<dbReference type="GeneID" id="27675678"/>
<accession>A0A0A2JK42</accession>
<name>A0A0A2JK42_PENEN</name>
<dbReference type="EMBL" id="JQFZ01000202">
    <property type="protein sequence ID" value="KGO55166.1"/>
    <property type="molecule type" value="Genomic_DNA"/>
</dbReference>
<protein>
    <submittedName>
        <fullName evidence="2">Uncharacterized protein</fullName>
    </submittedName>
</protein>
<dbReference type="RefSeq" id="XP_016597381.1">
    <property type="nucleotide sequence ID" value="XM_016740259.1"/>
</dbReference>
<proteinExistence type="predicted"/>
<sequence length="121" mass="13295">MKQHTDSNTSYKANENHKSLLLKQSITHFFVSIMNLLLTLVMYTAAVSACAGSAFRCKNAQGTTAGDYSRTSEICAEIGDDADMCYCYGAAEDYCTLANSADVQTFKQYCQADPGWYYSAC</sequence>
<evidence type="ECO:0000313" key="2">
    <source>
        <dbReference type="EMBL" id="KGO55166.1"/>
    </source>
</evidence>
<dbReference type="Proteomes" id="UP000030143">
    <property type="component" value="Unassembled WGS sequence"/>
</dbReference>
<feature type="transmembrane region" description="Helical" evidence="1">
    <location>
        <begin position="29"/>
        <end position="51"/>
    </location>
</feature>
<dbReference type="HOGENOM" id="CLU_2038841_0_0_1"/>
<dbReference type="AlphaFoldDB" id="A0A0A2JK42"/>
<evidence type="ECO:0000256" key="1">
    <source>
        <dbReference type="SAM" id="Phobius"/>
    </source>
</evidence>
<comment type="caution">
    <text evidence="2">The sequence shown here is derived from an EMBL/GenBank/DDBJ whole genome shotgun (WGS) entry which is preliminary data.</text>
</comment>
<reference evidence="2 3" key="1">
    <citation type="journal article" date="2015" name="Mol. Plant Microbe Interact.">
        <title>Genome, transcriptome, and functional analyses of Penicillium expansum provide new insights into secondary metabolism and pathogenicity.</title>
        <authorList>
            <person name="Ballester A.R."/>
            <person name="Marcet-Houben M."/>
            <person name="Levin E."/>
            <person name="Sela N."/>
            <person name="Selma-Lazaro C."/>
            <person name="Carmona L."/>
            <person name="Wisniewski M."/>
            <person name="Droby S."/>
            <person name="Gonzalez-Candelas L."/>
            <person name="Gabaldon T."/>
        </authorList>
    </citation>
    <scope>NUCLEOTIDE SEQUENCE [LARGE SCALE GENOMIC DNA]</scope>
    <source>
        <strain evidence="2 3">MD-8</strain>
    </source>
</reference>